<dbReference type="Pfam" id="PF08631">
    <property type="entry name" value="SPO22"/>
    <property type="match status" value="1"/>
</dbReference>
<dbReference type="Gene3D" id="1.25.40.10">
    <property type="entry name" value="Tetratricopeptide repeat domain"/>
    <property type="match status" value="1"/>
</dbReference>
<evidence type="ECO:0000256" key="2">
    <source>
        <dbReference type="ARBA" id="ARBA00031845"/>
    </source>
</evidence>
<name>A0A7M7PJ47_STRPU</name>
<dbReference type="GO" id="GO:0007131">
    <property type="term" value="P:reciprocal meiotic recombination"/>
    <property type="evidence" value="ECO:0000318"/>
    <property type="project" value="GO_Central"/>
</dbReference>
<dbReference type="Proteomes" id="UP000007110">
    <property type="component" value="Unassembled WGS sequence"/>
</dbReference>
<dbReference type="InterPro" id="IPR013940">
    <property type="entry name" value="Spo22/ZIP4/TEX11"/>
</dbReference>
<dbReference type="PANTHER" id="PTHR47083">
    <property type="entry name" value="TESTIS-EXPRESSED PROTEIN 11"/>
    <property type="match status" value="1"/>
</dbReference>
<dbReference type="EnsemblMetazoa" id="XM_030994298">
    <property type="protein sequence ID" value="XP_030850158"/>
    <property type="gene ID" value="LOC105445612"/>
</dbReference>
<accession>A0A7M7PJ47</accession>
<reference evidence="5" key="1">
    <citation type="submission" date="2015-02" db="EMBL/GenBank/DDBJ databases">
        <title>Genome sequencing for Strongylocentrotus purpuratus.</title>
        <authorList>
            <person name="Murali S."/>
            <person name="Liu Y."/>
            <person name="Vee V."/>
            <person name="English A."/>
            <person name="Wang M."/>
            <person name="Skinner E."/>
            <person name="Han Y."/>
            <person name="Muzny D.M."/>
            <person name="Worley K.C."/>
            <person name="Gibbs R.A."/>
        </authorList>
    </citation>
    <scope>NUCLEOTIDE SEQUENCE</scope>
</reference>
<feature type="repeat" description="TPR" evidence="3">
    <location>
        <begin position="290"/>
        <end position="323"/>
    </location>
</feature>
<dbReference type="GO" id="GO:0007060">
    <property type="term" value="P:male meiosis chromosome segregation"/>
    <property type="evidence" value="ECO:0000318"/>
    <property type="project" value="GO_Central"/>
</dbReference>
<dbReference type="InterPro" id="IPR042861">
    <property type="entry name" value="TEX11"/>
</dbReference>
<dbReference type="InterPro" id="IPR011990">
    <property type="entry name" value="TPR-like_helical_dom_sf"/>
</dbReference>
<dbReference type="RefSeq" id="XP_030850158.1">
    <property type="nucleotide sequence ID" value="XM_030994298.1"/>
</dbReference>
<evidence type="ECO:0000313" key="4">
    <source>
        <dbReference type="EnsemblMetazoa" id="XP_030850158"/>
    </source>
</evidence>
<dbReference type="SUPFAM" id="SSF48452">
    <property type="entry name" value="TPR-like"/>
    <property type="match status" value="2"/>
</dbReference>
<dbReference type="InParanoid" id="A0A7M7PJ47"/>
<reference evidence="4" key="2">
    <citation type="submission" date="2021-01" db="UniProtKB">
        <authorList>
            <consortium name="EnsemblMetazoa"/>
        </authorList>
    </citation>
    <scope>IDENTIFICATION</scope>
</reference>
<evidence type="ECO:0000256" key="1">
    <source>
        <dbReference type="ARBA" id="ARBA00023254"/>
    </source>
</evidence>
<dbReference type="GeneID" id="105445612"/>
<dbReference type="PANTHER" id="PTHR47083:SF1">
    <property type="entry name" value="TESTIS-EXPRESSED PROTEIN 11"/>
    <property type="match status" value="1"/>
</dbReference>
<dbReference type="FunFam" id="1.25.40.10:FF:002650">
    <property type="entry name" value="Uncharacterized protein"/>
    <property type="match status" value="1"/>
</dbReference>
<dbReference type="PROSITE" id="PS50005">
    <property type="entry name" value="TPR"/>
    <property type="match status" value="1"/>
</dbReference>
<proteinExistence type="predicted"/>
<organism evidence="4 5">
    <name type="scientific">Strongylocentrotus purpuratus</name>
    <name type="common">Purple sea urchin</name>
    <dbReference type="NCBI Taxonomy" id="7668"/>
    <lineage>
        <taxon>Eukaryota</taxon>
        <taxon>Metazoa</taxon>
        <taxon>Echinodermata</taxon>
        <taxon>Eleutherozoa</taxon>
        <taxon>Echinozoa</taxon>
        <taxon>Echinoidea</taxon>
        <taxon>Euechinoidea</taxon>
        <taxon>Echinacea</taxon>
        <taxon>Camarodonta</taxon>
        <taxon>Echinidea</taxon>
        <taxon>Strongylocentrotidae</taxon>
        <taxon>Strongylocentrotus</taxon>
    </lineage>
</organism>
<dbReference type="AlphaFoldDB" id="A0A7M7PJ47"/>
<dbReference type="CTD" id="56159"/>
<keyword evidence="5" id="KW-1185">Reference proteome</keyword>
<evidence type="ECO:0000256" key="3">
    <source>
        <dbReference type="PROSITE-ProRule" id="PRU00339"/>
    </source>
</evidence>
<dbReference type="GO" id="GO:0007130">
    <property type="term" value="P:synaptonemal complex assembly"/>
    <property type="evidence" value="ECO:0000318"/>
    <property type="project" value="GO_Central"/>
</dbReference>
<dbReference type="SMART" id="SM00028">
    <property type="entry name" value="TPR"/>
    <property type="match status" value="3"/>
</dbReference>
<protein>
    <recommendedName>
        <fullName evidence="2">Protein ZIP4 homolog</fullName>
    </recommendedName>
</protein>
<dbReference type="OrthoDB" id="65716at2759"/>
<keyword evidence="1" id="KW-0469">Meiosis</keyword>
<sequence>MAEKKKEVDREAFKIFCFKAKAAVGQEQHKQGLEWVEKARPLLTTLVTEVSVLARMCYNFGCDAVKSKMPEHAVEWLRTSFELGKECHDLDNKLQARTLRLLANAYLDWDAKEYCQKALNAVSLANAEYIHPFGLHLKVKILLLGDSVDNKMLQAAMEEAILHQDLSVDLAAETVKLLAKHEKTDLSQTACRRLTSRFAGSPNVGKLLVLQLELLTRNKRHQQARNLVEEIIADYRSKLDGPVLRQLHTLLWEQAAAAFESSDFTEAIVWYNYSLSLLTENADMEKPNIAKLQRNRASSYINLQQFQKAEEAMREAEKCDPSNLYTYYLWFKVAIHKGDNDGAVAALQKLGSVASDVKEEGPCNEEKEEDIHSLISLAAQLAFERSNRKVAISALESLVKYSSDVQQILTCFRCLTRLRLTLSGESSDPVMEANAVASYVESVLVQLNSIAVKEPKSTGEKDMLNNEAAWFMKVAWNMAIEHSTVSRLTHLFFAKCSQFCELLSNDASNLGRQKTCLVMAAAASLQMAREAQEEDDKRVSLEKVLEHVYSCQNVCSQLHGDGSGDGENRDRAYSMLLLYEFEALAKLGRPSELDQLLKQVLSSPDYDIKTIETLAVLAMEPPAHYKQQSKKLLHAAIKKHMSSKDIDIKTCSKTLHNAIRLCLVEGSSPGTAGREEAWHLYQVAIKLLQAEEKDTYPEMEIVWLMTKAWNTGIYSFSSGQYSVADVWCSLGMDLMSHLSALKVNYEEKMKSLFAEIQSKISDSKLKESLEE</sequence>
<dbReference type="KEGG" id="spu:105445612"/>
<keyword evidence="3" id="KW-0802">TPR repeat</keyword>
<dbReference type="GO" id="GO:0000801">
    <property type="term" value="C:central element"/>
    <property type="evidence" value="ECO:0000318"/>
    <property type="project" value="GO_Central"/>
</dbReference>
<evidence type="ECO:0000313" key="5">
    <source>
        <dbReference type="Proteomes" id="UP000007110"/>
    </source>
</evidence>
<dbReference type="InterPro" id="IPR019734">
    <property type="entry name" value="TPR_rpt"/>
</dbReference>
<dbReference type="OMA" id="NYETQMN"/>